<reference evidence="1 2" key="1">
    <citation type="submission" date="2020-10" db="EMBL/GenBank/DDBJ databases">
        <authorList>
            <person name="Sedaghatjoo S."/>
        </authorList>
    </citation>
    <scope>NUCLEOTIDE SEQUENCE [LARGE SCALE GENOMIC DNA]</scope>
    <source>
        <strain evidence="1 2">LLFL</strain>
    </source>
</reference>
<accession>A0A9N8QHJ0</accession>
<evidence type="ECO:0000313" key="2">
    <source>
        <dbReference type="Proteomes" id="UP000836404"/>
    </source>
</evidence>
<gene>
    <name evidence="1" type="ORF">JKILLFL_G210</name>
</gene>
<sequence length="172" mass="18715">MEVAAIQLSAADRTIGTPIVFDVDDDASPPRAIVKRTAAWRGAARRGEGAVRALWTAERSSCTREARLGLLSWELGRHLETFKKKIRLEVGHQILSVGVIKLPHAAKLRIHGMIERWMLRDQQSLSVLDHPPPGLQGPTQNPSALLGLRIAVLGGPSSRPDSVPDPASNHHS</sequence>
<organism evidence="1 2">
    <name type="scientific">Tilletia laevis</name>
    <dbReference type="NCBI Taxonomy" id="157183"/>
    <lineage>
        <taxon>Eukaryota</taxon>
        <taxon>Fungi</taxon>
        <taxon>Dikarya</taxon>
        <taxon>Basidiomycota</taxon>
        <taxon>Ustilaginomycotina</taxon>
        <taxon>Exobasidiomycetes</taxon>
        <taxon>Tilletiales</taxon>
        <taxon>Tilletiaceae</taxon>
        <taxon>Tilletia</taxon>
    </lineage>
</organism>
<keyword evidence="2" id="KW-1185">Reference proteome</keyword>
<evidence type="ECO:0000313" key="1">
    <source>
        <dbReference type="EMBL" id="CAD6941999.1"/>
    </source>
</evidence>
<dbReference type="EMBL" id="CAJHJF010004317">
    <property type="protein sequence ID" value="CAD6941999.1"/>
    <property type="molecule type" value="Genomic_DNA"/>
</dbReference>
<dbReference type="AlphaFoldDB" id="A0A9N8QHJ0"/>
<name>A0A9N8QHJ0_9BASI</name>
<proteinExistence type="predicted"/>
<dbReference type="Proteomes" id="UP000836404">
    <property type="component" value="Unassembled WGS sequence"/>
</dbReference>
<comment type="caution">
    <text evidence="1">The sequence shown here is derived from an EMBL/GenBank/DDBJ whole genome shotgun (WGS) entry which is preliminary data.</text>
</comment>
<protein>
    <submittedName>
        <fullName evidence="1">Uncharacterized protein</fullName>
    </submittedName>
</protein>